<dbReference type="AlphaFoldDB" id="A0A7R8H4G5"/>
<sequence>MPYFNKSQEENRQKTSLLCLEKGFIHPIPYDLKKIVTEKVYFHFNDDERFLLCALCNNFYTVLRSQNYDKPRKLSEKPKNKRGRPAKKNPLCQATMPVGHAIAGRDDESGINAPLLEKDGIFDSLSDSLTGNKAFKWAFENGIVREGYHRGQLNGPNDVLLLSKVETLEQIVTEDLFGHIDALRWFNK</sequence>
<name>A0A7R8H4G5_LEPSM</name>
<accession>A0A7R8H4G5</accession>
<dbReference type="EMBL" id="HG994594">
    <property type="protein sequence ID" value="CAF2859230.1"/>
    <property type="molecule type" value="Genomic_DNA"/>
</dbReference>
<proteinExistence type="predicted"/>
<dbReference type="Proteomes" id="UP000675881">
    <property type="component" value="Chromosome 15"/>
</dbReference>
<evidence type="ECO:0000313" key="1">
    <source>
        <dbReference type="EMBL" id="CAF2859230.1"/>
    </source>
</evidence>
<protein>
    <submittedName>
        <fullName evidence="1">(salmon louse) hypothetical protein</fullName>
    </submittedName>
</protein>
<gene>
    <name evidence="1" type="ORF">LSAA_5876</name>
</gene>
<organism evidence="1 2">
    <name type="scientific">Lepeophtheirus salmonis</name>
    <name type="common">Salmon louse</name>
    <name type="synonym">Caligus salmonis</name>
    <dbReference type="NCBI Taxonomy" id="72036"/>
    <lineage>
        <taxon>Eukaryota</taxon>
        <taxon>Metazoa</taxon>
        <taxon>Ecdysozoa</taxon>
        <taxon>Arthropoda</taxon>
        <taxon>Crustacea</taxon>
        <taxon>Multicrustacea</taxon>
        <taxon>Hexanauplia</taxon>
        <taxon>Copepoda</taxon>
        <taxon>Siphonostomatoida</taxon>
        <taxon>Caligidae</taxon>
        <taxon>Lepeophtheirus</taxon>
    </lineage>
</organism>
<evidence type="ECO:0000313" key="2">
    <source>
        <dbReference type="Proteomes" id="UP000675881"/>
    </source>
</evidence>
<keyword evidence="2" id="KW-1185">Reference proteome</keyword>
<reference evidence="1" key="1">
    <citation type="submission" date="2021-02" db="EMBL/GenBank/DDBJ databases">
        <authorList>
            <person name="Bekaert M."/>
        </authorList>
    </citation>
    <scope>NUCLEOTIDE SEQUENCE</scope>
    <source>
        <strain evidence="1">IoA-00</strain>
    </source>
</reference>